<dbReference type="PROSITE" id="PS50109">
    <property type="entry name" value="HIS_KIN"/>
    <property type="match status" value="1"/>
</dbReference>
<dbReference type="EC" id="2.7.13.3" evidence="2"/>
<dbReference type="SMART" id="SM00091">
    <property type="entry name" value="PAS"/>
    <property type="match status" value="1"/>
</dbReference>
<dbReference type="Pfam" id="PF02518">
    <property type="entry name" value="HATPase_c"/>
    <property type="match status" value="1"/>
</dbReference>
<evidence type="ECO:0000259" key="10">
    <source>
        <dbReference type="PROSITE" id="PS50109"/>
    </source>
</evidence>
<dbReference type="InterPro" id="IPR003661">
    <property type="entry name" value="HisK_dim/P_dom"/>
</dbReference>
<protein>
    <recommendedName>
        <fullName evidence="2">histidine kinase</fullName>
        <ecNumber evidence="2">2.7.13.3</ecNumber>
    </recommendedName>
</protein>
<feature type="transmembrane region" description="Helical" evidence="9">
    <location>
        <begin position="12"/>
        <end position="36"/>
    </location>
</feature>
<dbReference type="SMART" id="SM00388">
    <property type="entry name" value="HisKA"/>
    <property type="match status" value="1"/>
</dbReference>
<dbReference type="InterPro" id="IPR036890">
    <property type="entry name" value="HATPase_C_sf"/>
</dbReference>
<keyword evidence="9" id="KW-0472">Membrane</keyword>
<dbReference type="GO" id="GO:0005524">
    <property type="term" value="F:ATP binding"/>
    <property type="evidence" value="ECO:0007669"/>
    <property type="project" value="UniProtKB-KW"/>
</dbReference>
<dbReference type="EMBL" id="ADCP02000001">
    <property type="protein sequence ID" value="EFV42972.1"/>
    <property type="molecule type" value="Genomic_DNA"/>
</dbReference>
<keyword evidence="7" id="KW-0067">ATP-binding</keyword>
<evidence type="ECO:0000313" key="13">
    <source>
        <dbReference type="Proteomes" id="UP000006034"/>
    </source>
</evidence>
<dbReference type="CDD" id="cd00130">
    <property type="entry name" value="PAS"/>
    <property type="match status" value="1"/>
</dbReference>
<accession>E5YAG0</accession>
<comment type="catalytic activity">
    <reaction evidence="1">
        <text>ATP + protein L-histidine = ADP + protein N-phospho-L-histidine.</text>
        <dbReference type="EC" id="2.7.13.3"/>
    </reaction>
</comment>
<evidence type="ECO:0000256" key="2">
    <source>
        <dbReference type="ARBA" id="ARBA00012438"/>
    </source>
</evidence>
<dbReference type="Gene3D" id="1.10.287.130">
    <property type="match status" value="1"/>
</dbReference>
<feature type="domain" description="Histidine kinase" evidence="10">
    <location>
        <begin position="378"/>
        <end position="585"/>
    </location>
</feature>
<dbReference type="InterPro" id="IPR013767">
    <property type="entry name" value="PAS_fold"/>
</dbReference>
<keyword evidence="8" id="KW-0902">Two-component regulatory system</keyword>
<name>E5YAG0_BILW3</name>
<reference evidence="12 13" key="2">
    <citation type="submission" date="2013-04" db="EMBL/GenBank/DDBJ databases">
        <title>The Genome Sequence of Bilophila wadsworthia 3_1_6.</title>
        <authorList>
            <consortium name="The Broad Institute Genomics Platform"/>
            <person name="Earl A."/>
            <person name="Ward D."/>
            <person name="Feldgarden M."/>
            <person name="Gevers D."/>
            <person name="Sibley C."/>
            <person name="Strauss J."/>
            <person name="Allen-Vercoe E."/>
            <person name="Walker B."/>
            <person name="Young S."/>
            <person name="Zeng Q."/>
            <person name="Gargeya S."/>
            <person name="Fitzgerald M."/>
            <person name="Haas B."/>
            <person name="Abouelleil A."/>
            <person name="Allen A.W."/>
            <person name="Alvarado L."/>
            <person name="Arachchi H.M."/>
            <person name="Berlin A.M."/>
            <person name="Chapman S.B."/>
            <person name="Gainer-Dewar J."/>
            <person name="Goldberg J."/>
            <person name="Griggs A."/>
            <person name="Gujja S."/>
            <person name="Hansen M."/>
            <person name="Howarth C."/>
            <person name="Imamovic A."/>
            <person name="Ireland A."/>
            <person name="Larimer J."/>
            <person name="McCowan C."/>
            <person name="Murphy C."/>
            <person name="Pearson M."/>
            <person name="Poon T.W."/>
            <person name="Priest M."/>
            <person name="Roberts A."/>
            <person name="Saif S."/>
            <person name="Shea T."/>
            <person name="Sisk P."/>
            <person name="Sykes S."/>
            <person name="Wortman J."/>
            <person name="Nusbaum C."/>
            <person name="Birren B."/>
        </authorList>
    </citation>
    <scope>NUCLEOTIDE SEQUENCE [LARGE SCALE GENOMIC DNA]</scope>
    <source>
        <strain evidence="12 13">3_1_6</strain>
    </source>
</reference>
<dbReference type="PANTHER" id="PTHR43065">
    <property type="entry name" value="SENSOR HISTIDINE KINASE"/>
    <property type="match status" value="1"/>
</dbReference>
<dbReference type="SUPFAM" id="SSF55874">
    <property type="entry name" value="ATPase domain of HSP90 chaperone/DNA topoisomerase II/histidine kinase"/>
    <property type="match status" value="1"/>
</dbReference>
<dbReference type="PRINTS" id="PR00344">
    <property type="entry name" value="BCTRLSENSOR"/>
</dbReference>
<dbReference type="PROSITE" id="PS50112">
    <property type="entry name" value="PAS"/>
    <property type="match status" value="1"/>
</dbReference>
<dbReference type="Gene3D" id="3.30.450.20">
    <property type="entry name" value="PAS domain"/>
    <property type="match status" value="1"/>
</dbReference>
<gene>
    <name evidence="12" type="ORF">HMPREF0179_03181</name>
</gene>
<dbReference type="Pfam" id="PF00989">
    <property type="entry name" value="PAS"/>
    <property type="match status" value="1"/>
</dbReference>
<dbReference type="STRING" id="563192.HMPREF0179_03181"/>
<dbReference type="GO" id="GO:0006355">
    <property type="term" value="P:regulation of DNA-templated transcription"/>
    <property type="evidence" value="ECO:0007669"/>
    <property type="project" value="InterPro"/>
</dbReference>
<dbReference type="AlphaFoldDB" id="E5YAG0"/>
<dbReference type="HOGENOM" id="CLU_000445_89_29_7"/>
<dbReference type="CDD" id="cd00082">
    <property type="entry name" value="HisKA"/>
    <property type="match status" value="1"/>
</dbReference>
<dbReference type="InterPro" id="IPR005467">
    <property type="entry name" value="His_kinase_dom"/>
</dbReference>
<reference evidence="12 13" key="1">
    <citation type="submission" date="2010-10" db="EMBL/GenBank/DDBJ databases">
        <authorList>
            <consortium name="The Broad Institute Genome Sequencing Platform"/>
            <person name="Ward D."/>
            <person name="Earl A."/>
            <person name="Feldgarden M."/>
            <person name="Young S.K."/>
            <person name="Gargeya S."/>
            <person name="Zeng Q."/>
            <person name="Alvarado L."/>
            <person name="Berlin A."/>
            <person name="Bochicchio J."/>
            <person name="Chapman S.B."/>
            <person name="Chen Z."/>
            <person name="Freedman E."/>
            <person name="Gellesch M."/>
            <person name="Goldberg J."/>
            <person name="Griggs A."/>
            <person name="Gujja S."/>
            <person name="Heilman E."/>
            <person name="Heiman D."/>
            <person name="Howarth C."/>
            <person name="Mehta T."/>
            <person name="Neiman D."/>
            <person name="Pearson M."/>
            <person name="Roberts A."/>
            <person name="Saif S."/>
            <person name="Shea T."/>
            <person name="Shenoy N."/>
            <person name="Sisk P."/>
            <person name="Stolte C."/>
            <person name="Sykes S."/>
            <person name="White J."/>
            <person name="Yandava C."/>
            <person name="Allen-Vercoe E."/>
            <person name="Sibley C."/>
            <person name="Ambrose C.E."/>
            <person name="Strauss J."/>
            <person name="Daigneault M."/>
            <person name="Haas B."/>
            <person name="Nusbaum C."/>
            <person name="Birren B."/>
        </authorList>
    </citation>
    <scope>NUCLEOTIDE SEQUENCE [LARGE SCALE GENOMIC DNA]</scope>
    <source>
        <strain evidence="12 13">3_1_6</strain>
    </source>
</reference>
<evidence type="ECO:0000256" key="9">
    <source>
        <dbReference type="SAM" id="Phobius"/>
    </source>
</evidence>
<evidence type="ECO:0000259" key="11">
    <source>
        <dbReference type="PROSITE" id="PS50112"/>
    </source>
</evidence>
<dbReference type="PANTHER" id="PTHR43065:SF10">
    <property type="entry name" value="PEROXIDE STRESS-ACTIVATED HISTIDINE KINASE MAK3"/>
    <property type="match status" value="1"/>
</dbReference>
<organism evidence="12 13">
    <name type="scientific">Bilophila wadsworthia (strain 3_1_6)</name>
    <dbReference type="NCBI Taxonomy" id="563192"/>
    <lineage>
        <taxon>Bacteria</taxon>
        <taxon>Pseudomonadati</taxon>
        <taxon>Thermodesulfobacteriota</taxon>
        <taxon>Desulfovibrionia</taxon>
        <taxon>Desulfovibrionales</taxon>
        <taxon>Desulfovibrionaceae</taxon>
        <taxon>Bilophila</taxon>
    </lineage>
</organism>
<proteinExistence type="predicted"/>
<dbReference type="OrthoDB" id="9773941at2"/>
<keyword evidence="3" id="KW-0597">Phosphoprotein</keyword>
<evidence type="ECO:0000256" key="5">
    <source>
        <dbReference type="ARBA" id="ARBA00022741"/>
    </source>
</evidence>
<evidence type="ECO:0000256" key="3">
    <source>
        <dbReference type="ARBA" id="ARBA00022553"/>
    </source>
</evidence>
<evidence type="ECO:0000313" key="12">
    <source>
        <dbReference type="EMBL" id="EFV42972.1"/>
    </source>
</evidence>
<dbReference type="SMART" id="SM00387">
    <property type="entry name" value="HATPase_c"/>
    <property type="match status" value="1"/>
</dbReference>
<dbReference type="Proteomes" id="UP000006034">
    <property type="component" value="Unassembled WGS sequence"/>
</dbReference>
<evidence type="ECO:0000256" key="1">
    <source>
        <dbReference type="ARBA" id="ARBA00000085"/>
    </source>
</evidence>
<dbReference type="eggNOG" id="COG3852">
    <property type="taxonomic scope" value="Bacteria"/>
</dbReference>
<keyword evidence="6" id="KW-0418">Kinase</keyword>
<keyword evidence="9" id="KW-1133">Transmembrane helix</keyword>
<dbReference type="InterPro" id="IPR004358">
    <property type="entry name" value="Sig_transdc_His_kin-like_C"/>
</dbReference>
<comment type="caution">
    <text evidence="12">The sequence shown here is derived from an EMBL/GenBank/DDBJ whole genome shotgun (WGS) entry which is preliminary data.</text>
</comment>
<evidence type="ECO:0000256" key="8">
    <source>
        <dbReference type="ARBA" id="ARBA00023012"/>
    </source>
</evidence>
<dbReference type="InterPro" id="IPR000014">
    <property type="entry name" value="PAS"/>
</dbReference>
<sequence length="585" mass="64312">MYMSSLKKMPRWLTLFPWFVMVCALLFSAGIVVFGLHNAKRESDFTSQLTLEKGAALISALEGALRTGMGYHWSDEVLSDLLNKVGEQPDIVSLVITNRNGTVLMAADTKLIGTSFLSPEVLAELDPTRQVKWNATELPDGMPVFQVYKQFSVPQGERRRHGGGHRMMRRGLDGDSCGMLEASIAEGTSLVIFVEYDLTPLEEAQAADEKHMAVMFGILVFVGLVGCITLFLIQSYRRSRKLVQETTAFSSEILRTLPVGIISTDMDDRITSINPAAQDITGLTRTAATGRGLHDLLPGVWAVLEGRTAQDAAREQEAWCTVGERRVPLAISASHIVTEEGEAIGTALIMRDLGEIRRLQSELRRRDRLVALGNMAAGIAHEVRNPLSAIKGLARFFMEASPEGSDESRMADIMTREVLRLDKVVGDLLDFARPDVLNLTDVGLNELVERARDMVRSDMDARKIRFEAELPEPPLSVRLDRDRMTQVLLNLFLNAVQAMPDGGRLMVRARMEGTELALDVADTGCGIAPERLADIFSPYFTTKASGTGLGLSIVHKIVEAHDGTIEVASTPGEGTVFKLRFPFVA</sequence>
<keyword evidence="13" id="KW-1185">Reference proteome</keyword>
<dbReference type="Pfam" id="PF00512">
    <property type="entry name" value="HisKA"/>
    <property type="match status" value="1"/>
</dbReference>
<feature type="transmembrane region" description="Helical" evidence="9">
    <location>
        <begin position="212"/>
        <end position="233"/>
    </location>
</feature>
<evidence type="ECO:0000256" key="6">
    <source>
        <dbReference type="ARBA" id="ARBA00022777"/>
    </source>
</evidence>
<dbReference type="InterPro" id="IPR003594">
    <property type="entry name" value="HATPase_dom"/>
</dbReference>
<dbReference type="NCBIfam" id="TIGR00229">
    <property type="entry name" value="sensory_box"/>
    <property type="match status" value="1"/>
</dbReference>
<evidence type="ECO:0000256" key="4">
    <source>
        <dbReference type="ARBA" id="ARBA00022679"/>
    </source>
</evidence>
<dbReference type="Gene3D" id="3.30.565.10">
    <property type="entry name" value="Histidine kinase-like ATPase, C-terminal domain"/>
    <property type="match status" value="1"/>
</dbReference>
<dbReference type="GO" id="GO:0000155">
    <property type="term" value="F:phosphorelay sensor kinase activity"/>
    <property type="evidence" value="ECO:0007669"/>
    <property type="project" value="InterPro"/>
</dbReference>
<keyword evidence="4" id="KW-0808">Transferase</keyword>
<dbReference type="InterPro" id="IPR036097">
    <property type="entry name" value="HisK_dim/P_sf"/>
</dbReference>
<dbReference type="InterPro" id="IPR035965">
    <property type="entry name" value="PAS-like_dom_sf"/>
</dbReference>
<evidence type="ECO:0000256" key="7">
    <source>
        <dbReference type="ARBA" id="ARBA00022840"/>
    </source>
</evidence>
<dbReference type="SUPFAM" id="SSF55785">
    <property type="entry name" value="PYP-like sensor domain (PAS domain)"/>
    <property type="match status" value="1"/>
</dbReference>
<feature type="domain" description="PAS" evidence="11">
    <location>
        <begin position="246"/>
        <end position="297"/>
    </location>
</feature>
<keyword evidence="5" id="KW-0547">Nucleotide-binding</keyword>
<dbReference type="SUPFAM" id="SSF47384">
    <property type="entry name" value="Homodimeric domain of signal transducing histidine kinase"/>
    <property type="match status" value="1"/>
</dbReference>
<keyword evidence="9" id="KW-0812">Transmembrane</keyword>